<evidence type="ECO:0008006" key="4">
    <source>
        <dbReference type="Google" id="ProtNLM"/>
    </source>
</evidence>
<dbReference type="EMBL" id="JAABLM010000019">
    <property type="protein sequence ID" value="NBL66000.1"/>
    <property type="molecule type" value="Genomic_DNA"/>
</dbReference>
<sequence length="521" mass="61031">MYIDYSSWETFEYTLSSLQLDVNNPRIKYRGENLNQTQIMKFLIQNERVYELAKKISEEGYFVGEEPIICIEGNKKVVLEGNRRTAALKLLQDPKKYLSTAKANTLLQNILKNNFPVDKKLRCYIAPNRLLANPIIYERHNGATLQRWKTGNQYSFVAEMYYEDGLSIDDICDVLNESRARILKPLKAYNLFFEGKEILEKEENLTIDIANFDFTNLERFYTYEDARIFLGIDFNNENGELLIHLPQEEFEKRILEVFKILIDAERFSRDFNKEDDKKRFVDDLKNNPKFDFSVPTEETTTESKTSTQKSSLEEKKSQITPRRKSKKRKPLLDNRIISGDKEVIFDNDKLDGLFQELKNLPIDKVYSFAVLLRTYLEQSLYFYLKENSLLDSLSTKTNEENEQNSLKKVTTLVTHIKGKYGVTAEIDSTQIMSILRFNSKKDYSNASLKIMLDYVKNNELDNHLDTNQLKSLKHYIDRIKDGLDLAVHNLEFIVDANQNKTAWKNLEPLFDILSNNINREE</sequence>
<reference evidence="3" key="1">
    <citation type="submission" date="2020-01" db="EMBL/GenBank/DDBJ databases">
        <title>Sphingomonas sp. strain CSW-10.</title>
        <authorList>
            <person name="Chen W.-M."/>
        </authorList>
    </citation>
    <scope>NUCLEOTIDE SEQUENCE [LARGE SCALE GENOMIC DNA]</scope>
    <source>
        <strain evidence="3">NST-5</strain>
    </source>
</reference>
<dbReference type="RefSeq" id="WP_166537819.1">
    <property type="nucleotide sequence ID" value="NZ_JAABLM010000019.1"/>
</dbReference>
<feature type="compositionally biased region" description="Low complexity" evidence="1">
    <location>
        <begin position="296"/>
        <end position="310"/>
    </location>
</feature>
<dbReference type="SUPFAM" id="SSF110849">
    <property type="entry name" value="ParB/Sulfiredoxin"/>
    <property type="match status" value="1"/>
</dbReference>
<dbReference type="InterPro" id="IPR036086">
    <property type="entry name" value="ParB/Sulfiredoxin_sf"/>
</dbReference>
<organism evidence="2 3">
    <name type="scientific">Flavobacterium ichthyis</name>
    <dbReference type="NCBI Taxonomy" id="2698827"/>
    <lineage>
        <taxon>Bacteria</taxon>
        <taxon>Pseudomonadati</taxon>
        <taxon>Bacteroidota</taxon>
        <taxon>Flavobacteriia</taxon>
        <taxon>Flavobacteriales</taxon>
        <taxon>Flavobacteriaceae</taxon>
        <taxon>Flavobacterium</taxon>
    </lineage>
</organism>
<proteinExistence type="predicted"/>
<feature type="region of interest" description="Disordered" evidence="1">
    <location>
        <begin position="292"/>
        <end position="331"/>
    </location>
</feature>
<evidence type="ECO:0000313" key="3">
    <source>
        <dbReference type="Proteomes" id="UP000798602"/>
    </source>
</evidence>
<accession>A0ABW9ZFY1</accession>
<dbReference type="Proteomes" id="UP000798602">
    <property type="component" value="Unassembled WGS sequence"/>
</dbReference>
<gene>
    <name evidence="2" type="ORF">GV828_12400</name>
</gene>
<evidence type="ECO:0000313" key="2">
    <source>
        <dbReference type="EMBL" id="NBL66000.1"/>
    </source>
</evidence>
<dbReference type="Gene3D" id="3.90.1530.10">
    <property type="entry name" value="Conserved hypothetical protein from pyrococcus furiosus pfu- 392566-001, ParB domain"/>
    <property type="match status" value="1"/>
</dbReference>
<name>A0ABW9ZFY1_9FLAO</name>
<protein>
    <recommendedName>
        <fullName evidence="4">ParB/Sulfiredoxin domain-containing protein</fullName>
    </recommendedName>
</protein>
<keyword evidence="3" id="KW-1185">Reference proteome</keyword>
<evidence type="ECO:0000256" key="1">
    <source>
        <dbReference type="SAM" id="MobiDB-lite"/>
    </source>
</evidence>
<comment type="caution">
    <text evidence="2">The sequence shown here is derived from an EMBL/GenBank/DDBJ whole genome shotgun (WGS) entry which is preliminary data.</text>
</comment>